<keyword evidence="2" id="KW-1185">Reference proteome</keyword>
<dbReference type="AlphaFoldDB" id="A0AAN7F8E0"/>
<dbReference type="Proteomes" id="UP001324115">
    <property type="component" value="Unassembled WGS sequence"/>
</dbReference>
<dbReference type="PANTHER" id="PTHR31818:SF1">
    <property type="entry name" value="O-FUCOSYLTRANSFERASE 16"/>
    <property type="match status" value="1"/>
</dbReference>
<reference evidence="1 2" key="1">
    <citation type="journal article" date="2023" name="G3 (Bethesda)">
        <title>A haplotype-resolved chromosome-scale genome for Quercus rubra L. provides insights into the genetics of adaptive traits for red oak species.</title>
        <authorList>
            <person name="Kapoor B."/>
            <person name="Jenkins J."/>
            <person name="Schmutz J."/>
            <person name="Zhebentyayeva T."/>
            <person name="Kuelheim C."/>
            <person name="Coggeshall M."/>
            <person name="Heim C."/>
            <person name="Lasky J.R."/>
            <person name="Leites L."/>
            <person name="Islam-Faridi N."/>
            <person name="Romero-Severson J."/>
            <person name="DeLeo V.L."/>
            <person name="Lucas S.M."/>
            <person name="Lazic D."/>
            <person name="Gailing O."/>
            <person name="Carlson J."/>
            <person name="Staton M."/>
        </authorList>
    </citation>
    <scope>NUCLEOTIDE SEQUENCE [LARGE SCALE GENOMIC DNA]</scope>
    <source>
        <strain evidence="1">Pseudo-F2</strain>
    </source>
</reference>
<sequence length="69" mass="7648">MKSDRDIWTSKNSKFYHGCSNANNKFPKVEAVTHPNRYLAIATSGGLNQQRTGMAKGRVVCLYGGEDIN</sequence>
<protein>
    <submittedName>
        <fullName evidence="1">Uncharacterized protein</fullName>
    </submittedName>
</protein>
<name>A0AAN7F8E0_QUERU</name>
<evidence type="ECO:0000313" key="1">
    <source>
        <dbReference type="EMBL" id="KAK4588538.1"/>
    </source>
</evidence>
<proteinExistence type="predicted"/>
<dbReference type="PANTHER" id="PTHR31818">
    <property type="entry name" value="O-FUCOSYLTRANSFERASE 16"/>
    <property type="match status" value="1"/>
</dbReference>
<comment type="caution">
    <text evidence="1">The sequence shown here is derived from an EMBL/GenBank/DDBJ whole genome shotgun (WGS) entry which is preliminary data.</text>
</comment>
<gene>
    <name evidence="1" type="ORF">RGQ29_019516</name>
</gene>
<evidence type="ECO:0000313" key="2">
    <source>
        <dbReference type="Proteomes" id="UP001324115"/>
    </source>
</evidence>
<dbReference type="EMBL" id="JAXUIC010000005">
    <property type="protein sequence ID" value="KAK4588538.1"/>
    <property type="molecule type" value="Genomic_DNA"/>
</dbReference>
<accession>A0AAN7F8E0</accession>
<organism evidence="1 2">
    <name type="scientific">Quercus rubra</name>
    <name type="common">Northern red oak</name>
    <name type="synonym">Quercus borealis</name>
    <dbReference type="NCBI Taxonomy" id="3512"/>
    <lineage>
        <taxon>Eukaryota</taxon>
        <taxon>Viridiplantae</taxon>
        <taxon>Streptophyta</taxon>
        <taxon>Embryophyta</taxon>
        <taxon>Tracheophyta</taxon>
        <taxon>Spermatophyta</taxon>
        <taxon>Magnoliopsida</taxon>
        <taxon>eudicotyledons</taxon>
        <taxon>Gunneridae</taxon>
        <taxon>Pentapetalae</taxon>
        <taxon>rosids</taxon>
        <taxon>fabids</taxon>
        <taxon>Fagales</taxon>
        <taxon>Fagaceae</taxon>
        <taxon>Quercus</taxon>
    </lineage>
</organism>